<dbReference type="EMBL" id="PIYS01000021">
    <property type="protein sequence ID" value="PKF70729.1"/>
    <property type="molecule type" value="Genomic_DNA"/>
</dbReference>
<evidence type="ECO:0000313" key="1">
    <source>
        <dbReference type="EMBL" id="PKF70729.1"/>
    </source>
</evidence>
<proteinExistence type="predicted"/>
<name>A0A2I0CNL1_9PSED</name>
<accession>A0A2I0CNL1</accession>
<dbReference type="Proteomes" id="UP000242861">
    <property type="component" value="Unassembled WGS sequence"/>
</dbReference>
<sequence>MVMVHEPSTIQRQHVTPAFPPVADPAINIQGEALINGWNHLLTCVNVAHRPGNLACIVAHQITNQMRVLPDHLGGVRNWRHPLPEFKIHQTKTCPHISIFFMREPFQQHLSVSVWKRFHLHRIIRRQTLWRAFTIGETQQINLGHRRLRVVIPALQRQYQFFRIMLIRPYNPDQAVRSEILPGRKLNVAIVTPDRP</sequence>
<gene>
    <name evidence="1" type="ORF">CW360_11980</name>
</gene>
<evidence type="ECO:0000313" key="2">
    <source>
        <dbReference type="Proteomes" id="UP000242861"/>
    </source>
</evidence>
<reference evidence="2" key="1">
    <citation type="submission" date="2017-12" db="EMBL/GenBank/DDBJ databases">
        <authorList>
            <person name="Yu X.-Y."/>
        </authorList>
    </citation>
    <scope>NUCLEOTIDE SEQUENCE [LARGE SCALE GENOMIC DNA]</scope>
    <source>
        <strain evidence="2">ZYSR67-Z</strain>
    </source>
</reference>
<organism evidence="1 2">
    <name type="scientific">Pseudomonas fluvialis</name>
    <dbReference type="NCBI Taxonomy" id="1793966"/>
    <lineage>
        <taxon>Bacteria</taxon>
        <taxon>Pseudomonadati</taxon>
        <taxon>Pseudomonadota</taxon>
        <taxon>Gammaproteobacteria</taxon>
        <taxon>Pseudomonadales</taxon>
        <taxon>Pseudomonadaceae</taxon>
        <taxon>Pseudomonas</taxon>
    </lineage>
</organism>
<comment type="caution">
    <text evidence="1">The sequence shown here is derived from an EMBL/GenBank/DDBJ whole genome shotgun (WGS) entry which is preliminary data.</text>
</comment>
<dbReference type="AlphaFoldDB" id="A0A2I0CNL1"/>
<protein>
    <submittedName>
        <fullName evidence="1">Uncharacterized protein</fullName>
    </submittedName>
</protein>